<feature type="domain" description="AB hydrolase-1" evidence="1">
    <location>
        <begin position="24"/>
        <end position="256"/>
    </location>
</feature>
<dbReference type="PANTHER" id="PTHR43798:SF24">
    <property type="entry name" value="CIS-3-ALKYL-4-ALKYLOXETAN-2-ONE DECARBOXYLASE"/>
    <property type="match status" value="1"/>
</dbReference>
<dbReference type="GO" id="GO:0003824">
    <property type="term" value="F:catalytic activity"/>
    <property type="evidence" value="ECO:0007669"/>
    <property type="project" value="InterPro"/>
</dbReference>
<dbReference type="InterPro" id="IPR029058">
    <property type="entry name" value="AB_hydrolase_fold"/>
</dbReference>
<dbReference type="PRINTS" id="PR00412">
    <property type="entry name" value="EPOXHYDRLASE"/>
</dbReference>
<dbReference type="SUPFAM" id="SSF53474">
    <property type="entry name" value="alpha/beta-Hydrolases"/>
    <property type="match status" value="1"/>
</dbReference>
<dbReference type="EMBL" id="LAZR01001343">
    <property type="protein sequence ID" value="KKN46198.1"/>
    <property type="molecule type" value="Genomic_DNA"/>
</dbReference>
<dbReference type="PRINTS" id="PR00111">
    <property type="entry name" value="ABHYDROLASE"/>
</dbReference>
<comment type="caution">
    <text evidence="2">The sequence shown here is derived from an EMBL/GenBank/DDBJ whole genome shotgun (WGS) entry which is preliminary data.</text>
</comment>
<dbReference type="PANTHER" id="PTHR43798">
    <property type="entry name" value="MONOACYLGLYCEROL LIPASE"/>
    <property type="match status" value="1"/>
</dbReference>
<dbReference type="InterPro" id="IPR050266">
    <property type="entry name" value="AB_hydrolase_sf"/>
</dbReference>
<reference evidence="2" key="1">
    <citation type="journal article" date="2015" name="Nature">
        <title>Complex archaea that bridge the gap between prokaryotes and eukaryotes.</title>
        <authorList>
            <person name="Spang A."/>
            <person name="Saw J.H."/>
            <person name="Jorgensen S.L."/>
            <person name="Zaremba-Niedzwiedzka K."/>
            <person name="Martijn J."/>
            <person name="Lind A.E."/>
            <person name="van Eijk R."/>
            <person name="Schleper C."/>
            <person name="Guy L."/>
            <person name="Ettema T.J."/>
        </authorList>
    </citation>
    <scope>NUCLEOTIDE SEQUENCE</scope>
</reference>
<dbReference type="Pfam" id="PF00561">
    <property type="entry name" value="Abhydrolase_1"/>
    <property type="match status" value="1"/>
</dbReference>
<accession>A0A0F9TXQ1</accession>
<dbReference type="GO" id="GO:0016020">
    <property type="term" value="C:membrane"/>
    <property type="evidence" value="ECO:0007669"/>
    <property type="project" value="TreeGrafter"/>
</dbReference>
<proteinExistence type="predicted"/>
<evidence type="ECO:0000259" key="1">
    <source>
        <dbReference type="Pfam" id="PF00561"/>
    </source>
</evidence>
<dbReference type="AlphaFoldDB" id="A0A0F9TXQ1"/>
<dbReference type="InterPro" id="IPR000639">
    <property type="entry name" value="Epox_hydrolase-like"/>
</dbReference>
<sequence>MSKTQYVTVEGHQIAYQEMGQGTPLLLIHGIPTNKFLWRNVMPKLASEHRVIAPDLLNFGESDMPINTDVSINAQCRIMCKFMEELGISKVNIAAHDIGGGVAQLMAVNHPDKVNGLVLIDSVCFDSWPIPEFEPLLEPGVEEKTSVAEFVDTLRDFMPKGVHDSSVMTEELMEIYLKPWSNEQGKAALFSNMRRLNKEYTQAIAGDLKSLPHETLILWGEEDKFQKPKYAPMLEEAIPNSSLVWIDKAAHWVVDEYPDKVSELISEFMNDKKF</sequence>
<evidence type="ECO:0000313" key="2">
    <source>
        <dbReference type="EMBL" id="KKN46198.1"/>
    </source>
</evidence>
<gene>
    <name evidence="2" type="ORF">LCGC14_0675480</name>
</gene>
<name>A0A0F9TXQ1_9ZZZZ</name>
<organism evidence="2">
    <name type="scientific">marine sediment metagenome</name>
    <dbReference type="NCBI Taxonomy" id="412755"/>
    <lineage>
        <taxon>unclassified sequences</taxon>
        <taxon>metagenomes</taxon>
        <taxon>ecological metagenomes</taxon>
    </lineage>
</organism>
<protein>
    <recommendedName>
        <fullName evidence="1">AB hydrolase-1 domain-containing protein</fullName>
    </recommendedName>
</protein>
<dbReference type="InterPro" id="IPR000073">
    <property type="entry name" value="AB_hydrolase_1"/>
</dbReference>
<dbReference type="Gene3D" id="3.40.50.1820">
    <property type="entry name" value="alpha/beta hydrolase"/>
    <property type="match status" value="1"/>
</dbReference>